<gene>
    <name evidence="2" type="ORF">TTX_1236a</name>
</gene>
<name>G4RJY0_THETK</name>
<protein>
    <submittedName>
        <fullName evidence="2">Uncharacterized conserved protein</fullName>
    </submittedName>
</protein>
<evidence type="ECO:0000256" key="1">
    <source>
        <dbReference type="SAM" id="MobiDB-lite"/>
    </source>
</evidence>
<dbReference type="STRING" id="768679.TTX_1236a"/>
<feature type="region of interest" description="Disordered" evidence="1">
    <location>
        <begin position="1"/>
        <end position="72"/>
    </location>
</feature>
<dbReference type="KEGG" id="ttn:TTX_1236a"/>
<dbReference type="PaxDb" id="768679-TTX_1236a"/>
<keyword evidence="3" id="KW-1185">Reference proteome</keyword>
<proteinExistence type="predicted"/>
<reference evidence="2 3" key="1">
    <citation type="journal article" date="2011" name="PLoS ONE">
        <title>The complete genome sequence of Thermoproteus tenax: a physiologically versatile member of the Crenarchaeota.</title>
        <authorList>
            <person name="Siebers B."/>
            <person name="Zaparty M."/>
            <person name="Raddatz G."/>
            <person name="Tjaden B."/>
            <person name="Albers S.V."/>
            <person name="Bell S.D."/>
            <person name="Blombach F."/>
            <person name="Kletzin A."/>
            <person name="Kyrpides N."/>
            <person name="Lanz C."/>
            <person name="Plagens A."/>
            <person name="Rampp M."/>
            <person name="Rosinus A."/>
            <person name="von Jan M."/>
            <person name="Makarova K.S."/>
            <person name="Klenk H.P."/>
            <person name="Schuster S.C."/>
            <person name="Hensel R."/>
        </authorList>
    </citation>
    <scope>NUCLEOTIDE SEQUENCE [LARGE SCALE GENOMIC DNA]</scope>
    <source>
        <strain evidence="3">ATCC 35583 / DSM 2078 / JCM 9277 / NBRC 100435 / Kra 1</strain>
    </source>
</reference>
<feature type="compositionally biased region" description="Basic residues" evidence="1">
    <location>
        <begin position="50"/>
        <end position="69"/>
    </location>
</feature>
<dbReference type="EMBL" id="FN869859">
    <property type="protein sequence ID" value="CCC81875.1"/>
    <property type="molecule type" value="Genomic_DNA"/>
</dbReference>
<dbReference type="AlphaFoldDB" id="G4RJY0"/>
<evidence type="ECO:0000313" key="3">
    <source>
        <dbReference type="Proteomes" id="UP000002654"/>
    </source>
</evidence>
<accession>G4RJY0</accession>
<dbReference type="eggNOG" id="arCOG10121">
    <property type="taxonomic scope" value="Archaea"/>
</dbReference>
<sequence>MPEEGPCRAGDVGGPRDREALERLAAATLQPPKPQCGKGAPGPAPVNGRHPSRREKRQRQRPSLRRHRHPQDAEAAVRFIRYMGMQPTCLWAVEDGHCQHAVYQYHELYAALCQCQRDDLFLIAKHDCTYRHAECQIDYREGATTGGCIATIDDRCLCFALTQCP</sequence>
<organism evidence="2 3">
    <name type="scientific">Thermoproteus tenax (strain ATCC 35583 / DSM 2078 / JCM 9277 / NBRC 100435 / Kra 1)</name>
    <dbReference type="NCBI Taxonomy" id="768679"/>
    <lineage>
        <taxon>Archaea</taxon>
        <taxon>Thermoproteota</taxon>
        <taxon>Thermoprotei</taxon>
        <taxon>Thermoproteales</taxon>
        <taxon>Thermoproteaceae</taxon>
        <taxon>Thermoproteus</taxon>
    </lineage>
</organism>
<dbReference type="HOGENOM" id="CLU_1607253_0_0_2"/>
<dbReference type="Proteomes" id="UP000002654">
    <property type="component" value="Chromosome"/>
</dbReference>
<evidence type="ECO:0000313" key="2">
    <source>
        <dbReference type="EMBL" id="CCC81875.1"/>
    </source>
</evidence>